<reference evidence="1 2" key="1">
    <citation type="submission" date="2024-06" db="EMBL/GenBank/DDBJ databases">
        <title>The Natural Products Discovery Center: Release of the First 8490 Sequenced Strains for Exploring Actinobacteria Biosynthetic Diversity.</title>
        <authorList>
            <person name="Kalkreuter E."/>
            <person name="Kautsar S.A."/>
            <person name="Yang D."/>
            <person name="Bader C.D."/>
            <person name="Teijaro C.N."/>
            <person name="Fluegel L."/>
            <person name="Davis C.M."/>
            <person name="Simpson J.R."/>
            <person name="Lauterbach L."/>
            <person name="Steele A.D."/>
            <person name="Gui C."/>
            <person name="Meng S."/>
            <person name="Li G."/>
            <person name="Viehrig K."/>
            <person name="Ye F."/>
            <person name="Su P."/>
            <person name="Kiefer A.F."/>
            <person name="Nichols A."/>
            <person name="Cepeda A.J."/>
            <person name="Yan W."/>
            <person name="Fan B."/>
            <person name="Jiang Y."/>
            <person name="Adhikari A."/>
            <person name="Zheng C.-J."/>
            <person name="Schuster L."/>
            <person name="Cowan T.M."/>
            <person name="Smanski M.J."/>
            <person name="Chevrette M.G."/>
            <person name="De Carvalho L.P.S."/>
            <person name="Shen B."/>
        </authorList>
    </citation>
    <scope>NUCLEOTIDE SEQUENCE [LARGE SCALE GENOMIC DNA]</scope>
    <source>
        <strain evidence="1 2">NPDC000634</strain>
    </source>
</reference>
<proteinExistence type="predicted"/>
<accession>A0ABV1WHF6</accession>
<keyword evidence="2" id="KW-1185">Reference proteome</keyword>
<name>A0ABV1WHF6_9ACTN</name>
<gene>
    <name evidence="1" type="ORF">ABT317_40660</name>
</gene>
<comment type="caution">
    <text evidence="1">The sequence shown here is derived from an EMBL/GenBank/DDBJ whole genome shotgun (WGS) entry which is preliminary data.</text>
</comment>
<feature type="non-terminal residue" evidence="1">
    <location>
        <position position="47"/>
    </location>
</feature>
<organism evidence="1 2">
    <name type="scientific">Streptomyces carpinensis</name>
    <dbReference type="NCBI Taxonomy" id="66369"/>
    <lineage>
        <taxon>Bacteria</taxon>
        <taxon>Bacillati</taxon>
        <taxon>Actinomycetota</taxon>
        <taxon>Actinomycetes</taxon>
        <taxon>Kitasatosporales</taxon>
        <taxon>Streptomycetaceae</taxon>
        <taxon>Streptomyces</taxon>
    </lineage>
</organism>
<dbReference type="EMBL" id="JBEPCU010001251">
    <property type="protein sequence ID" value="MER6983107.1"/>
    <property type="molecule type" value="Genomic_DNA"/>
</dbReference>
<evidence type="ECO:0000313" key="1">
    <source>
        <dbReference type="EMBL" id="MER6983107.1"/>
    </source>
</evidence>
<evidence type="ECO:0000313" key="2">
    <source>
        <dbReference type="Proteomes" id="UP001458415"/>
    </source>
</evidence>
<dbReference type="Proteomes" id="UP001458415">
    <property type="component" value="Unassembled WGS sequence"/>
</dbReference>
<protein>
    <submittedName>
        <fullName evidence="1">8-amino-7-oxononanoate synthase</fullName>
    </submittedName>
</protein>
<sequence length="47" mass="5317">MAFGWIDEQADVRRRAGLVRTLRPRPADSPLLDLASNDYLGLARHPE</sequence>